<dbReference type="Pfam" id="PF08125">
    <property type="entry name" value="Mannitol_dh_C"/>
    <property type="match status" value="1"/>
</dbReference>
<dbReference type="EC" id="1.1.1.17" evidence="2"/>
<reference evidence="9" key="1">
    <citation type="submission" date="2021-03" db="EMBL/GenBank/DDBJ databases">
        <title>Leucobacter chromiisoli sp. nov., isolated from chromium-containing soil of chemical plant.</title>
        <authorList>
            <person name="Xu Z."/>
        </authorList>
    </citation>
    <scope>NUCLEOTIDE SEQUENCE</scope>
    <source>
        <strain evidence="9">K 70/01</strain>
    </source>
</reference>
<comment type="caution">
    <text evidence="9">The sequence shown here is derived from an EMBL/GenBank/DDBJ whole genome shotgun (WGS) entry which is preliminary data.</text>
</comment>
<dbReference type="GO" id="GO:0008926">
    <property type="term" value="F:mannitol-1-phosphate 5-dehydrogenase activity"/>
    <property type="evidence" value="ECO:0007669"/>
    <property type="project" value="UniProtKB-EC"/>
</dbReference>
<keyword evidence="5" id="KW-0520">NAD</keyword>
<dbReference type="PROSITE" id="PS00974">
    <property type="entry name" value="MANNITOL_DHGENASE"/>
    <property type="match status" value="1"/>
</dbReference>
<dbReference type="GO" id="GO:0019594">
    <property type="term" value="P:mannitol metabolic process"/>
    <property type="evidence" value="ECO:0007669"/>
    <property type="project" value="InterPro"/>
</dbReference>
<dbReference type="InterPro" id="IPR013328">
    <property type="entry name" value="6PGD_dom2"/>
</dbReference>
<keyword evidence="4" id="KW-0560">Oxidoreductase</keyword>
<keyword evidence="10" id="KW-1185">Reference proteome</keyword>
<organism evidence="9 10">
    <name type="scientific">Leucobacter tardus</name>
    <dbReference type="NCBI Taxonomy" id="501483"/>
    <lineage>
        <taxon>Bacteria</taxon>
        <taxon>Bacillati</taxon>
        <taxon>Actinomycetota</taxon>
        <taxon>Actinomycetes</taxon>
        <taxon>Micrococcales</taxon>
        <taxon>Microbacteriaceae</taxon>
        <taxon>Leucobacter</taxon>
    </lineage>
</organism>
<evidence type="ECO:0000313" key="9">
    <source>
        <dbReference type="EMBL" id="MBO2990774.1"/>
    </source>
</evidence>
<evidence type="ECO:0000259" key="7">
    <source>
        <dbReference type="Pfam" id="PF01232"/>
    </source>
</evidence>
<dbReference type="RefSeq" id="WP_208240050.1">
    <property type="nucleotide sequence ID" value="NZ_BAAAQU010000002.1"/>
</dbReference>
<dbReference type="AlphaFoldDB" id="A0A939QN60"/>
<evidence type="ECO:0000256" key="3">
    <source>
        <dbReference type="ARBA" id="ARBA00016219"/>
    </source>
</evidence>
<comment type="catalytic activity">
    <reaction evidence="6">
        <text>D-mannitol 1-phosphate + NAD(+) = beta-D-fructose 6-phosphate + NADH + H(+)</text>
        <dbReference type="Rhea" id="RHEA:19661"/>
        <dbReference type="ChEBI" id="CHEBI:15378"/>
        <dbReference type="ChEBI" id="CHEBI:57540"/>
        <dbReference type="ChEBI" id="CHEBI:57634"/>
        <dbReference type="ChEBI" id="CHEBI:57945"/>
        <dbReference type="ChEBI" id="CHEBI:61381"/>
        <dbReference type="EC" id="1.1.1.17"/>
    </reaction>
</comment>
<evidence type="ECO:0000256" key="6">
    <source>
        <dbReference type="ARBA" id="ARBA00048615"/>
    </source>
</evidence>
<dbReference type="InterPro" id="IPR000669">
    <property type="entry name" value="Mannitol_DH"/>
</dbReference>
<accession>A0A939QN60</accession>
<gene>
    <name evidence="9" type="ORF">J4H85_12290</name>
</gene>
<evidence type="ECO:0000313" key="10">
    <source>
        <dbReference type="Proteomes" id="UP000668403"/>
    </source>
</evidence>
<dbReference type="SUPFAM" id="SSF48179">
    <property type="entry name" value="6-phosphogluconate dehydrogenase C-terminal domain-like"/>
    <property type="match status" value="1"/>
</dbReference>
<name>A0A939QN60_9MICO</name>
<feature type="domain" description="Mannitol dehydrogenase C-terminal" evidence="8">
    <location>
        <begin position="303"/>
        <end position="490"/>
    </location>
</feature>
<comment type="similarity">
    <text evidence="1">Belongs to the mannitol dehydrogenase family.</text>
</comment>
<dbReference type="PRINTS" id="PR00084">
    <property type="entry name" value="MTLDHDRGNASE"/>
</dbReference>
<dbReference type="Gene3D" id="1.10.1040.10">
    <property type="entry name" value="N-(1-d-carboxylethyl)-l-norvaline Dehydrogenase, domain 2"/>
    <property type="match status" value="1"/>
</dbReference>
<sequence>MTTPHAATTAAPIRLDSSALPELERRGMRVPGYDRTALTPGIVHFGVGGFHRAHMAAVLDDLHETGAATEWGIVGAGVLPADARIRDALQSQDCLYTLTLKHADGTRERRVVGSIIDYLLGPDDPEALLGLLSDPRIRIVSLTVTEGGYNVHPVTGAFVADDAAIVADVAALTSGEAPGTVFGYVTEALRRRRAAGIDAFTVQSCDNIAGNGDVARTMFGAFARLVDPDLADWIADRVAFPNAMVDRITPVTTDADRAELVTATGVEDAWPVVAEPFFQWVLEDRFGVGRPPYERAAVQVVDEVEPYERMKLRLLNASHQGIAYFGTLAGFALVHEAMASEDFPRFLRRYMREEGVPSLDPVPGIDLDDYVETLLARFANPEVRDTTARLAAESSDRIPKWLVPVIVDNLDSGAPVDVSAAICASWARYAEGVDEHGHGIEIVDRYADSVHAVARTQEEDPLAFLRQEQFFGDLATKPAFTEPYLTALASVHARGAAETVRRLGDGEPL</sequence>
<dbReference type="InterPro" id="IPR013118">
    <property type="entry name" value="Mannitol_DH_C"/>
</dbReference>
<feature type="domain" description="Mannitol dehydrogenase N-terminal" evidence="7">
    <location>
        <begin position="41"/>
        <end position="292"/>
    </location>
</feature>
<dbReference type="InterPro" id="IPR013131">
    <property type="entry name" value="Mannitol_DH_N"/>
</dbReference>
<dbReference type="PANTHER" id="PTHR43362:SF1">
    <property type="entry name" value="MANNITOL DEHYDROGENASE 2-RELATED"/>
    <property type="match status" value="1"/>
</dbReference>
<dbReference type="PANTHER" id="PTHR43362">
    <property type="entry name" value="MANNITOL DEHYDROGENASE DSF1-RELATED"/>
    <property type="match status" value="1"/>
</dbReference>
<dbReference type="Proteomes" id="UP000668403">
    <property type="component" value="Unassembled WGS sequence"/>
</dbReference>
<dbReference type="Pfam" id="PF01232">
    <property type="entry name" value="Mannitol_dh"/>
    <property type="match status" value="1"/>
</dbReference>
<dbReference type="InterPro" id="IPR023027">
    <property type="entry name" value="Mannitol_DH_CS"/>
</dbReference>
<evidence type="ECO:0000256" key="2">
    <source>
        <dbReference type="ARBA" id="ARBA00012939"/>
    </source>
</evidence>
<dbReference type="InterPro" id="IPR008927">
    <property type="entry name" value="6-PGluconate_DH-like_C_sf"/>
</dbReference>
<dbReference type="InterPro" id="IPR050988">
    <property type="entry name" value="Mannitol_DH/Oxidoreductase"/>
</dbReference>
<evidence type="ECO:0000256" key="5">
    <source>
        <dbReference type="ARBA" id="ARBA00023027"/>
    </source>
</evidence>
<dbReference type="Gene3D" id="3.40.50.720">
    <property type="entry name" value="NAD(P)-binding Rossmann-like Domain"/>
    <property type="match status" value="1"/>
</dbReference>
<evidence type="ECO:0000259" key="8">
    <source>
        <dbReference type="Pfam" id="PF08125"/>
    </source>
</evidence>
<dbReference type="EMBL" id="JAGFBF010000005">
    <property type="protein sequence ID" value="MBO2990774.1"/>
    <property type="molecule type" value="Genomic_DNA"/>
</dbReference>
<protein>
    <recommendedName>
        <fullName evidence="3">Mannitol-1-phosphate 5-dehydrogenase</fullName>
        <ecNumber evidence="2">1.1.1.17</ecNumber>
    </recommendedName>
</protein>
<proteinExistence type="inferred from homology"/>
<evidence type="ECO:0000256" key="1">
    <source>
        <dbReference type="ARBA" id="ARBA00006541"/>
    </source>
</evidence>
<dbReference type="SUPFAM" id="SSF51735">
    <property type="entry name" value="NAD(P)-binding Rossmann-fold domains"/>
    <property type="match status" value="1"/>
</dbReference>
<dbReference type="InterPro" id="IPR036291">
    <property type="entry name" value="NAD(P)-bd_dom_sf"/>
</dbReference>
<evidence type="ECO:0000256" key="4">
    <source>
        <dbReference type="ARBA" id="ARBA00023002"/>
    </source>
</evidence>